<name>A0AAV9MBP0_9SOLN</name>
<keyword evidence="3 8" id="KW-0812">Transmembrane</keyword>
<dbReference type="Pfam" id="PF13839">
    <property type="entry name" value="PC-Esterase"/>
    <property type="match status" value="1"/>
</dbReference>
<feature type="transmembrane region" description="Helical" evidence="8">
    <location>
        <begin position="37"/>
        <end position="59"/>
    </location>
</feature>
<evidence type="ECO:0000256" key="7">
    <source>
        <dbReference type="SAM" id="MobiDB-lite"/>
    </source>
</evidence>
<accession>A0AAV9MBP0</accession>
<comment type="similarity">
    <text evidence="2">Belongs to the PC-esterase family. TBL subfamily.</text>
</comment>
<evidence type="ECO:0000256" key="6">
    <source>
        <dbReference type="ARBA" id="ARBA00023136"/>
    </source>
</evidence>
<keyword evidence="5 8" id="KW-1133">Transmembrane helix</keyword>
<dbReference type="GO" id="GO:0016413">
    <property type="term" value="F:O-acetyltransferase activity"/>
    <property type="evidence" value="ECO:0007669"/>
    <property type="project" value="InterPro"/>
</dbReference>
<dbReference type="InterPro" id="IPR026057">
    <property type="entry name" value="TBL_C"/>
</dbReference>
<evidence type="ECO:0000256" key="3">
    <source>
        <dbReference type="ARBA" id="ARBA00022692"/>
    </source>
</evidence>
<evidence type="ECO:0000313" key="11">
    <source>
        <dbReference type="EMBL" id="KAK4734172.1"/>
    </source>
</evidence>
<evidence type="ECO:0000256" key="1">
    <source>
        <dbReference type="ARBA" id="ARBA00004167"/>
    </source>
</evidence>
<feature type="region of interest" description="Disordered" evidence="7">
    <location>
        <begin position="1"/>
        <end position="29"/>
    </location>
</feature>
<dbReference type="PANTHER" id="PTHR32285">
    <property type="entry name" value="PROTEIN TRICHOME BIREFRINGENCE-LIKE 9-RELATED"/>
    <property type="match status" value="1"/>
</dbReference>
<dbReference type="Pfam" id="PF14416">
    <property type="entry name" value="PMR5N"/>
    <property type="match status" value="1"/>
</dbReference>
<reference evidence="11 12" key="1">
    <citation type="submission" date="2023-10" db="EMBL/GenBank/DDBJ databases">
        <title>Genome-Wide Identification Analysis in wild type Solanum Pinnatisectum Reveals Some Genes Defensing Phytophthora Infestans.</title>
        <authorList>
            <person name="Sun C."/>
        </authorList>
    </citation>
    <scope>NUCLEOTIDE SEQUENCE [LARGE SCALE GENOMIC DNA]</scope>
    <source>
        <strain evidence="11">LQN</strain>
        <tissue evidence="11">Leaf</tissue>
    </source>
</reference>
<evidence type="ECO:0000256" key="5">
    <source>
        <dbReference type="ARBA" id="ARBA00022989"/>
    </source>
</evidence>
<feature type="compositionally biased region" description="Basic and acidic residues" evidence="7">
    <location>
        <begin position="1"/>
        <end position="18"/>
    </location>
</feature>
<gene>
    <name evidence="11" type="ORF">R3W88_008433</name>
</gene>
<evidence type="ECO:0000259" key="9">
    <source>
        <dbReference type="Pfam" id="PF13839"/>
    </source>
</evidence>
<comment type="subcellular location">
    <subcellularLocation>
        <location evidence="1">Membrane</location>
        <topology evidence="1">Single-pass membrane protein</topology>
    </subcellularLocation>
</comment>
<dbReference type="GO" id="GO:0005794">
    <property type="term" value="C:Golgi apparatus"/>
    <property type="evidence" value="ECO:0007669"/>
    <property type="project" value="TreeGrafter"/>
</dbReference>
<evidence type="ECO:0000313" key="12">
    <source>
        <dbReference type="Proteomes" id="UP001311915"/>
    </source>
</evidence>
<proteinExistence type="inferred from homology"/>
<evidence type="ECO:0008006" key="13">
    <source>
        <dbReference type="Google" id="ProtNLM"/>
    </source>
</evidence>
<keyword evidence="6 8" id="KW-0472">Membrane</keyword>
<evidence type="ECO:0000256" key="4">
    <source>
        <dbReference type="ARBA" id="ARBA00022968"/>
    </source>
</evidence>
<sequence>MKREPNQPSKKLLEREMKSSPSSPSSLHRKTPFLSTLLLAFIIFFIIIILYSEVFSFIFTQSHSSNYNSISRIIQRKKEKLAFAIGEREEGCDVFSGSWVWDNNSRPLYTEDCPCIQPQLACQQHGRPDNDYLCWRWQPHSCSIPSFNATLMLESLRGKRMLFVGDSLNRGQFVSMVCLLHQHIPENAKSMETFGSLTVFTAKDYNARIEYYWAPFLLESNADDAVVHRITDRVVRKGSINKHGKKWRGADIIVFNTYLWWMTGMPFKILQKGSFKDEVKDIVEVSTEDAYRMTMKSMVRWVKKNMDSNKSRVFFTSMSPSHYKSMDWGGEADRNCYNETKMIEDANYWGSDCSKNVMQVIREVFSKSEVAITFLNITQLSSYRKDAHTSIYKKQWNPLTPEQLANPVSYADCTHWCLPGLQDTWNKLLFAKLFYP</sequence>
<keyword evidence="4" id="KW-0735">Signal-anchor</keyword>
<dbReference type="GO" id="GO:0016020">
    <property type="term" value="C:membrane"/>
    <property type="evidence" value="ECO:0007669"/>
    <property type="project" value="UniProtKB-SubCell"/>
</dbReference>
<dbReference type="InterPro" id="IPR029962">
    <property type="entry name" value="TBL"/>
</dbReference>
<dbReference type="EMBL" id="JAWPEI010000002">
    <property type="protein sequence ID" value="KAK4734172.1"/>
    <property type="molecule type" value="Genomic_DNA"/>
</dbReference>
<feature type="domain" description="Trichome birefringence-like C-terminal" evidence="9">
    <location>
        <begin position="144"/>
        <end position="431"/>
    </location>
</feature>
<protein>
    <recommendedName>
        <fullName evidence="13">Trichome birefringence-like N-terminal domain-containing protein</fullName>
    </recommendedName>
</protein>
<keyword evidence="12" id="KW-1185">Reference proteome</keyword>
<feature type="domain" description="Trichome birefringence-like N-terminal" evidence="10">
    <location>
        <begin position="91"/>
        <end position="143"/>
    </location>
</feature>
<evidence type="ECO:0000256" key="8">
    <source>
        <dbReference type="SAM" id="Phobius"/>
    </source>
</evidence>
<dbReference type="Proteomes" id="UP001311915">
    <property type="component" value="Unassembled WGS sequence"/>
</dbReference>
<dbReference type="AlphaFoldDB" id="A0AAV9MBP0"/>
<dbReference type="PANTHER" id="PTHR32285:SF226">
    <property type="entry name" value="PROTEIN TRICHOME BIREFRINGENCE-LIKE 33"/>
    <property type="match status" value="1"/>
</dbReference>
<dbReference type="InterPro" id="IPR025846">
    <property type="entry name" value="TBL_N"/>
</dbReference>
<comment type="caution">
    <text evidence="11">The sequence shown here is derived from an EMBL/GenBank/DDBJ whole genome shotgun (WGS) entry which is preliminary data.</text>
</comment>
<evidence type="ECO:0000256" key="2">
    <source>
        <dbReference type="ARBA" id="ARBA00007727"/>
    </source>
</evidence>
<organism evidence="11 12">
    <name type="scientific">Solanum pinnatisectum</name>
    <name type="common">tansyleaf nightshade</name>
    <dbReference type="NCBI Taxonomy" id="50273"/>
    <lineage>
        <taxon>Eukaryota</taxon>
        <taxon>Viridiplantae</taxon>
        <taxon>Streptophyta</taxon>
        <taxon>Embryophyta</taxon>
        <taxon>Tracheophyta</taxon>
        <taxon>Spermatophyta</taxon>
        <taxon>Magnoliopsida</taxon>
        <taxon>eudicotyledons</taxon>
        <taxon>Gunneridae</taxon>
        <taxon>Pentapetalae</taxon>
        <taxon>asterids</taxon>
        <taxon>lamiids</taxon>
        <taxon>Solanales</taxon>
        <taxon>Solanaceae</taxon>
        <taxon>Solanoideae</taxon>
        <taxon>Solaneae</taxon>
        <taxon>Solanum</taxon>
    </lineage>
</organism>
<evidence type="ECO:0000259" key="10">
    <source>
        <dbReference type="Pfam" id="PF14416"/>
    </source>
</evidence>